<accession>A0AAD5JLV3</accession>
<keyword evidence="2" id="KW-1185">Reference proteome</keyword>
<sequence>MARFVDFQKKKRKKEIAGIWTQKSIDELWLKVENTASDIDRSPTISNCLGVGVNWSSHQFHFQTIDLGFVQAPVFSVDEKDKRIRELSVELYNDRQTCKRLCGAYEEQLNRILKELEKHTEHTSKKVEDVVQRIRDIEEEQSEESQ</sequence>
<dbReference type="Proteomes" id="UP001064489">
    <property type="component" value="Chromosome 1"/>
</dbReference>
<gene>
    <name evidence="1" type="ORF">LWI28_025635</name>
</gene>
<protein>
    <submittedName>
        <fullName evidence="1">Uncharacterized protein</fullName>
    </submittedName>
</protein>
<dbReference type="EMBL" id="JAJSOW010000003">
    <property type="protein sequence ID" value="KAI9196639.1"/>
    <property type="molecule type" value="Genomic_DNA"/>
</dbReference>
<evidence type="ECO:0000313" key="2">
    <source>
        <dbReference type="Proteomes" id="UP001064489"/>
    </source>
</evidence>
<organism evidence="1 2">
    <name type="scientific">Acer negundo</name>
    <name type="common">Box elder</name>
    <dbReference type="NCBI Taxonomy" id="4023"/>
    <lineage>
        <taxon>Eukaryota</taxon>
        <taxon>Viridiplantae</taxon>
        <taxon>Streptophyta</taxon>
        <taxon>Embryophyta</taxon>
        <taxon>Tracheophyta</taxon>
        <taxon>Spermatophyta</taxon>
        <taxon>Magnoliopsida</taxon>
        <taxon>eudicotyledons</taxon>
        <taxon>Gunneridae</taxon>
        <taxon>Pentapetalae</taxon>
        <taxon>rosids</taxon>
        <taxon>malvids</taxon>
        <taxon>Sapindales</taxon>
        <taxon>Sapindaceae</taxon>
        <taxon>Hippocastanoideae</taxon>
        <taxon>Acereae</taxon>
        <taxon>Acer</taxon>
    </lineage>
</organism>
<proteinExistence type="predicted"/>
<reference evidence="1" key="2">
    <citation type="submission" date="2023-02" db="EMBL/GenBank/DDBJ databases">
        <authorList>
            <person name="Swenson N.G."/>
            <person name="Wegrzyn J.L."/>
            <person name="Mcevoy S.L."/>
        </authorList>
    </citation>
    <scope>NUCLEOTIDE SEQUENCE</scope>
    <source>
        <strain evidence="1">91603</strain>
        <tissue evidence="1">Leaf</tissue>
    </source>
</reference>
<name>A0AAD5JLV3_ACENE</name>
<evidence type="ECO:0000313" key="1">
    <source>
        <dbReference type="EMBL" id="KAI9196639.1"/>
    </source>
</evidence>
<comment type="caution">
    <text evidence="1">The sequence shown here is derived from an EMBL/GenBank/DDBJ whole genome shotgun (WGS) entry which is preliminary data.</text>
</comment>
<dbReference type="AlphaFoldDB" id="A0AAD5JLV3"/>
<reference evidence="1" key="1">
    <citation type="journal article" date="2022" name="Plant J.">
        <title>Strategies of tolerance reflected in two North American maple genomes.</title>
        <authorList>
            <person name="McEvoy S.L."/>
            <person name="Sezen U.U."/>
            <person name="Trouern-Trend A."/>
            <person name="McMahon S.M."/>
            <person name="Schaberg P.G."/>
            <person name="Yang J."/>
            <person name="Wegrzyn J.L."/>
            <person name="Swenson N.G."/>
        </authorList>
    </citation>
    <scope>NUCLEOTIDE SEQUENCE</scope>
    <source>
        <strain evidence="1">91603</strain>
    </source>
</reference>